<gene>
    <name evidence="1" type="ORF">B296_00040513</name>
</gene>
<dbReference type="AlphaFoldDB" id="A0A426XFX1"/>
<accession>A0A426XFX1</accession>
<name>A0A426XFX1_ENSVE</name>
<protein>
    <submittedName>
        <fullName evidence="1">Uncharacterized protein</fullName>
    </submittedName>
</protein>
<reference evidence="1 2" key="1">
    <citation type="journal article" date="2014" name="Agronomy (Basel)">
        <title>A Draft Genome Sequence for Ensete ventricosum, the Drought-Tolerant Tree Against Hunger.</title>
        <authorList>
            <person name="Harrison J."/>
            <person name="Moore K.A."/>
            <person name="Paszkiewicz K."/>
            <person name="Jones T."/>
            <person name="Grant M."/>
            <person name="Ambacheew D."/>
            <person name="Muzemil S."/>
            <person name="Studholme D.J."/>
        </authorList>
    </citation>
    <scope>NUCLEOTIDE SEQUENCE [LARGE SCALE GENOMIC DNA]</scope>
</reference>
<organism evidence="1 2">
    <name type="scientific">Ensete ventricosum</name>
    <name type="common">Abyssinian banana</name>
    <name type="synonym">Musa ensete</name>
    <dbReference type="NCBI Taxonomy" id="4639"/>
    <lineage>
        <taxon>Eukaryota</taxon>
        <taxon>Viridiplantae</taxon>
        <taxon>Streptophyta</taxon>
        <taxon>Embryophyta</taxon>
        <taxon>Tracheophyta</taxon>
        <taxon>Spermatophyta</taxon>
        <taxon>Magnoliopsida</taxon>
        <taxon>Liliopsida</taxon>
        <taxon>Zingiberales</taxon>
        <taxon>Musaceae</taxon>
        <taxon>Ensete</taxon>
    </lineage>
</organism>
<evidence type="ECO:0000313" key="1">
    <source>
        <dbReference type="EMBL" id="RRT38330.1"/>
    </source>
</evidence>
<evidence type="ECO:0000313" key="2">
    <source>
        <dbReference type="Proteomes" id="UP000287651"/>
    </source>
</evidence>
<dbReference type="Proteomes" id="UP000287651">
    <property type="component" value="Unassembled WGS sequence"/>
</dbReference>
<comment type="caution">
    <text evidence="1">The sequence shown here is derived from an EMBL/GenBank/DDBJ whole genome shotgun (WGS) entry which is preliminary data.</text>
</comment>
<proteinExistence type="predicted"/>
<dbReference type="EMBL" id="AMZH03021310">
    <property type="protein sequence ID" value="RRT38330.1"/>
    <property type="molecule type" value="Genomic_DNA"/>
</dbReference>
<sequence length="160" mass="17696">MTTMATDIDSLPQDLLVEMCVSIVSSSPTPREDIMRLRASFCFDFYCACDAPAKVQSRPSYVRHGRGCLTSARRDDNVSGYQTLMGGRSTGKIHGGQLVQDFDAELLRLEVLKQDDAQGVRCDSMATLHCLVKMVLSQAFPFLVVNFILESNTIRGINVI</sequence>